<evidence type="ECO:0000256" key="1">
    <source>
        <dbReference type="SAM" id="SignalP"/>
    </source>
</evidence>
<gene>
    <name evidence="2" type="ORF">FHR19_001374</name>
</gene>
<reference evidence="2 3" key="1">
    <citation type="submission" date="2020-08" db="EMBL/GenBank/DDBJ databases">
        <title>Genomic Encyclopedia of Type Strains, Phase IV (KMG-IV): sequencing the most valuable type-strain genomes for metagenomic binning, comparative biology and taxonomic classification.</title>
        <authorList>
            <person name="Goeker M."/>
        </authorList>
    </citation>
    <scope>NUCLEOTIDE SEQUENCE [LARGE SCALE GENOMIC DNA]</scope>
    <source>
        <strain evidence="2 3">DSM 27244</strain>
    </source>
</reference>
<organism evidence="2 3">
    <name type="scientific">Sphingomonas yantingensis</name>
    <dbReference type="NCBI Taxonomy" id="1241761"/>
    <lineage>
        <taxon>Bacteria</taxon>
        <taxon>Pseudomonadati</taxon>
        <taxon>Pseudomonadota</taxon>
        <taxon>Alphaproteobacteria</taxon>
        <taxon>Sphingomonadales</taxon>
        <taxon>Sphingomonadaceae</taxon>
        <taxon>Sphingomonas</taxon>
    </lineage>
</organism>
<proteinExistence type="predicted"/>
<feature type="chain" id="PRO_5031296717" evidence="1">
    <location>
        <begin position="26"/>
        <end position="245"/>
    </location>
</feature>
<accession>A0A7W9APK2</accession>
<dbReference type="RefSeq" id="WP_184026231.1">
    <property type="nucleotide sequence ID" value="NZ_JACIJJ010000002.1"/>
</dbReference>
<dbReference type="EMBL" id="JACIJJ010000002">
    <property type="protein sequence ID" value="MBB5698029.1"/>
    <property type="molecule type" value="Genomic_DNA"/>
</dbReference>
<sequence length="245" mass="26770">MKRFAVIGGAVAAAVLGTAATPASAQFYFKPKVLPTGRITGEEPGMLGAPLPGATREELDAAMVWNMRAALNVAALQCQFEPTLLTLRNYNAMLKDHEGELAASFATLGKYFRRINKTPKEGQTAFDQYGTKVYSGYSTVSAQRIFCQTAGNIGEDVVHTPRGKLADLAAERIREMRGALMSWGEQQFAYGGYSYTLSNFQPRLPDFANAQCWRKDEWQVKKCGMPAEGLVRTAARPDPMASAQN</sequence>
<keyword evidence="1" id="KW-0732">Signal</keyword>
<keyword evidence="3" id="KW-1185">Reference proteome</keyword>
<name>A0A7W9APK2_9SPHN</name>
<dbReference type="AlphaFoldDB" id="A0A7W9APK2"/>
<feature type="signal peptide" evidence="1">
    <location>
        <begin position="1"/>
        <end position="25"/>
    </location>
</feature>
<comment type="caution">
    <text evidence="2">The sequence shown here is derived from an EMBL/GenBank/DDBJ whole genome shotgun (WGS) entry which is preliminary data.</text>
</comment>
<dbReference type="Proteomes" id="UP000557739">
    <property type="component" value="Unassembled WGS sequence"/>
</dbReference>
<protein>
    <submittedName>
        <fullName evidence="2">Uncharacterized protein</fullName>
    </submittedName>
</protein>
<evidence type="ECO:0000313" key="2">
    <source>
        <dbReference type="EMBL" id="MBB5698029.1"/>
    </source>
</evidence>
<evidence type="ECO:0000313" key="3">
    <source>
        <dbReference type="Proteomes" id="UP000557739"/>
    </source>
</evidence>